<evidence type="ECO:0000256" key="1">
    <source>
        <dbReference type="SAM" id="MobiDB-lite"/>
    </source>
</evidence>
<dbReference type="AlphaFoldDB" id="A0A1H6LZT5"/>
<dbReference type="NCBIfam" id="TIGR02595">
    <property type="entry name" value="PEP_CTERM"/>
    <property type="match status" value="1"/>
</dbReference>
<keyword evidence="2" id="KW-0732">Signal</keyword>
<dbReference type="InterPro" id="IPR013424">
    <property type="entry name" value="Ice-binding_C"/>
</dbReference>
<dbReference type="RefSeq" id="WP_067777901.1">
    <property type="nucleotide sequence ID" value="NZ_LIGX01000041.1"/>
</dbReference>
<protein>
    <submittedName>
        <fullName evidence="3">Eggshell protein signature</fullName>
    </submittedName>
</protein>
<organism evidence="3 4">
    <name type="scientific">Akkermansia glycaniphila</name>
    <dbReference type="NCBI Taxonomy" id="1679444"/>
    <lineage>
        <taxon>Bacteria</taxon>
        <taxon>Pseudomonadati</taxon>
        <taxon>Verrucomicrobiota</taxon>
        <taxon>Verrucomicrobiia</taxon>
        <taxon>Verrucomicrobiales</taxon>
        <taxon>Akkermansiaceae</taxon>
        <taxon>Akkermansia</taxon>
    </lineage>
</organism>
<dbReference type="KEGG" id="agl:PYTT_1947"/>
<proteinExistence type="predicted"/>
<sequence length="654" mass="65297">MKIKMSRFSIVLLGMLVTHAMAADLYISAGNGGGGSSPSGGGSAGQGGQGNITNAGGNGGSGWGLYCGGGGGGSAAYVSTSNLGATGTGNGNGGGGASGGGCGGSGSGGSFSYSALGELGTVTTTNGSNGEGGGGLNTTRTNDGGAGGSVTVSGGNLTQYNNIYIASGFNGKAGSNGDCAGGAGGTTNVSFDSISNVDSLTLYKNDAALSFSASDFIIGGRTTSLSFQGGATASFTTITFGDNGRLQGAAGAYTYQNVAVAGSGSSVDSLSLASGMSLSFDLSKAVAGGTMLTVDNGTYASGVTVSLNNASRLKMNEGGSVTLIRNTSQTGLANLAQSTVAGYRDHVVYRSSVSGNDYVLTAASAWNNGGEALGTGSFTVNKADGTVTISDNLGDRTGITYASGWDGTSFHKKGDGDLVLSGTVNYTGTSTVDASGSVTYQGAVQLSGSYENRGTVHFKQNASLSGMVTNYGTMTAENAVLSMASVSLLGGGEQQMAASQLLAKNGARITISETLTAMVYASDFNADTMSFDLTRHYATEGTGNITLLAGSTCEVTFDASFYSTLVGLGASFGDKVTIHLLDNREGLNMTWIGSVLDYSSLDMEALTASGWVLMYDNYASDGSLTLRMVPEPATATLSLLGLSALLLRRRRRAA</sequence>
<gene>
    <name evidence="3" type="ORF">PYTT_1947</name>
</gene>
<evidence type="ECO:0000256" key="2">
    <source>
        <dbReference type="SAM" id="SignalP"/>
    </source>
</evidence>
<feature type="region of interest" description="Disordered" evidence="1">
    <location>
        <begin position="122"/>
        <end position="146"/>
    </location>
</feature>
<feature type="signal peptide" evidence="2">
    <location>
        <begin position="1"/>
        <end position="22"/>
    </location>
</feature>
<dbReference type="EMBL" id="LT629973">
    <property type="protein sequence ID" value="SEH94411.1"/>
    <property type="molecule type" value="Genomic_DNA"/>
</dbReference>
<evidence type="ECO:0000313" key="3">
    <source>
        <dbReference type="EMBL" id="SEH94411.1"/>
    </source>
</evidence>
<feature type="compositionally biased region" description="Low complexity" evidence="1">
    <location>
        <begin position="137"/>
        <end position="146"/>
    </location>
</feature>
<feature type="chain" id="PRO_5009604554" evidence="2">
    <location>
        <begin position="23"/>
        <end position="654"/>
    </location>
</feature>
<dbReference type="STRING" id="1679444.PYTT_1947"/>
<dbReference type="PRINTS" id="PR01228">
    <property type="entry name" value="EGGSHELL"/>
</dbReference>
<accession>A0A1H6LZT5</accession>
<dbReference type="Proteomes" id="UP000176204">
    <property type="component" value="Chromosome I"/>
</dbReference>
<name>A0A1H6LZT5_9BACT</name>
<reference evidence="4" key="1">
    <citation type="submission" date="2016-09" db="EMBL/GenBank/DDBJ databases">
        <authorList>
            <person name="Koehorst J."/>
        </authorList>
    </citation>
    <scope>NUCLEOTIDE SEQUENCE [LARGE SCALE GENOMIC DNA]</scope>
</reference>
<evidence type="ECO:0000313" key="4">
    <source>
        <dbReference type="Proteomes" id="UP000176204"/>
    </source>
</evidence>
<keyword evidence="4" id="KW-1185">Reference proteome</keyword>